<evidence type="ECO:0000256" key="9">
    <source>
        <dbReference type="SAM" id="MobiDB-lite"/>
    </source>
</evidence>
<evidence type="ECO:0000256" key="7">
    <source>
        <dbReference type="ARBA" id="ARBA00022840"/>
    </source>
</evidence>
<dbReference type="Gene3D" id="3.30.565.10">
    <property type="entry name" value="Histidine kinase-like ATPase, C-terminal domain"/>
    <property type="match status" value="1"/>
</dbReference>
<evidence type="ECO:0000256" key="5">
    <source>
        <dbReference type="ARBA" id="ARBA00022741"/>
    </source>
</evidence>
<gene>
    <name evidence="13" type="ORF">SAMN04515671_3805</name>
</gene>
<dbReference type="Pfam" id="PF07730">
    <property type="entry name" value="HisKA_3"/>
    <property type="match status" value="1"/>
</dbReference>
<keyword evidence="14" id="KW-1185">Reference proteome</keyword>
<dbReference type="InterPro" id="IPR011712">
    <property type="entry name" value="Sig_transdc_His_kin_sub3_dim/P"/>
</dbReference>
<dbReference type="InterPro" id="IPR036890">
    <property type="entry name" value="HATPase_C_sf"/>
</dbReference>
<keyword evidence="6 13" id="KW-0418">Kinase</keyword>
<evidence type="ECO:0000256" key="1">
    <source>
        <dbReference type="ARBA" id="ARBA00000085"/>
    </source>
</evidence>
<feature type="region of interest" description="Disordered" evidence="9">
    <location>
        <begin position="417"/>
        <end position="461"/>
    </location>
</feature>
<keyword evidence="10" id="KW-1133">Transmembrane helix</keyword>
<feature type="transmembrane region" description="Helical" evidence="10">
    <location>
        <begin position="67"/>
        <end position="87"/>
    </location>
</feature>
<dbReference type="PANTHER" id="PTHR24421">
    <property type="entry name" value="NITRATE/NITRITE SENSOR PROTEIN NARX-RELATED"/>
    <property type="match status" value="1"/>
</dbReference>
<accession>A0A1H0RYB4</accession>
<evidence type="ECO:0000256" key="3">
    <source>
        <dbReference type="ARBA" id="ARBA00022553"/>
    </source>
</evidence>
<evidence type="ECO:0000256" key="4">
    <source>
        <dbReference type="ARBA" id="ARBA00022679"/>
    </source>
</evidence>
<keyword evidence="4" id="KW-0808">Transferase</keyword>
<dbReference type="GO" id="GO:0046983">
    <property type="term" value="F:protein dimerization activity"/>
    <property type="evidence" value="ECO:0007669"/>
    <property type="project" value="InterPro"/>
</dbReference>
<evidence type="ECO:0000256" key="6">
    <source>
        <dbReference type="ARBA" id="ARBA00022777"/>
    </source>
</evidence>
<dbReference type="GO" id="GO:0000155">
    <property type="term" value="F:phosphorelay sensor kinase activity"/>
    <property type="evidence" value="ECO:0007669"/>
    <property type="project" value="InterPro"/>
</dbReference>
<keyword evidence="3" id="KW-0597">Phosphoprotein</keyword>
<comment type="catalytic activity">
    <reaction evidence="1">
        <text>ATP + protein L-histidine = ADP + protein N-phospho-L-histidine.</text>
        <dbReference type="EC" id="2.7.13.3"/>
    </reaction>
</comment>
<dbReference type="GO" id="GO:0005524">
    <property type="term" value="F:ATP binding"/>
    <property type="evidence" value="ECO:0007669"/>
    <property type="project" value="UniProtKB-KW"/>
</dbReference>
<feature type="transmembrane region" description="Helical" evidence="10">
    <location>
        <begin position="94"/>
        <end position="127"/>
    </location>
</feature>
<dbReference type="Gene3D" id="1.20.5.1930">
    <property type="match status" value="1"/>
</dbReference>
<keyword evidence="8" id="KW-0902">Two-component regulatory system</keyword>
<dbReference type="Pfam" id="PF23539">
    <property type="entry name" value="DUF7134"/>
    <property type="match status" value="1"/>
</dbReference>
<dbReference type="InterPro" id="IPR055558">
    <property type="entry name" value="DUF7134"/>
</dbReference>
<feature type="domain" description="Signal transduction histidine kinase subgroup 3 dimerisation and phosphoacceptor" evidence="11">
    <location>
        <begin position="212"/>
        <end position="277"/>
    </location>
</feature>
<evidence type="ECO:0000256" key="10">
    <source>
        <dbReference type="SAM" id="Phobius"/>
    </source>
</evidence>
<dbReference type="STRING" id="1090615.SAMN04515671_3805"/>
<keyword evidence="10" id="KW-0812">Transmembrane</keyword>
<evidence type="ECO:0000256" key="2">
    <source>
        <dbReference type="ARBA" id="ARBA00012438"/>
    </source>
</evidence>
<dbReference type="EC" id="2.7.13.3" evidence="2"/>
<keyword evidence="7" id="KW-0067">ATP-binding</keyword>
<feature type="transmembrane region" description="Helical" evidence="10">
    <location>
        <begin position="133"/>
        <end position="152"/>
    </location>
</feature>
<name>A0A1H0RYB4_9ACTN</name>
<evidence type="ECO:0000313" key="14">
    <source>
        <dbReference type="Proteomes" id="UP000198741"/>
    </source>
</evidence>
<dbReference type="InterPro" id="IPR050482">
    <property type="entry name" value="Sensor_HK_TwoCompSys"/>
</dbReference>
<evidence type="ECO:0000313" key="13">
    <source>
        <dbReference type="EMBL" id="SDP34377.1"/>
    </source>
</evidence>
<proteinExistence type="predicted"/>
<dbReference type="GO" id="GO:0016020">
    <property type="term" value="C:membrane"/>
    <property type="evidence" value="ECO:0007669"/>
    <property type="project" value="InterPro"/>
</dbReference>
<organism evidence="13 14">
    <name type="scientific">Nakamurella panacisegetis</name>
    <dbReference type="NCBI Taxonomy" id="1090615"/>
    <lineage>
        <taxon>Bacteria</taxon>
        <taxon>Bacillati</taxon>
        <taxon>Actinomycetota</taxon>
        <taxon>Actinomycetes</taxon>
        <taxon>Nakamurellales</taxon>
        <taxon>Nakamurellaceae</taxon>
        <taxon>Nakamurella</taxon>
    </lineage>
</organism>
<dbReference type="Proteomes" id="UP000198741">
    <property type="component" value="Chromosome I"/>
</dbReference>
<reference evidence="13 14" key="1">
    <citation type="submission" date="2016-10" db="EMBL/GenBank/DDBJ databases">
        <authorList>
            <person name="de Groot N.N."/>
        </authorList>
    </citation>
    <scope>NUCLEOTIDE SEQUENCE [LARGE SCALE GENOMIC DNA]</scope>
    <source>
        <strain evidence="14">P4-7,KCTC 19426,CECT 7604</strain>
    </source>
</reference>
<dbReference type="EMBL" id="LT629710">
    <property type="protein sequence ID" value="SDP34377.1"/>
    <property type="molecule type" value="Genomic_DNA"/>
</dbReference>
<feature type="transmembrane region" description="Helical" evidence="10">
    <location>
        <begin position="164"/>
        <end position="180"/>
    </location>
</feature>
<keyword evidence="5" id="KW-0547">Nucleotide-binding</keyword>
<dbReference type="SUPFAM" id="SSF55874">
    <property type="entry name" value="ATPase domain of HSP90 chaperone/DNA topoisomerase II/histidine kinase"/>
    <property type="match status" value="1"/>
</dbReference>
<sequence>MESLRPGVVSGRSRGTHSHAHYGVKVNRNAAWSWGRRHPLLCDAALGLLAVSVTSSASLYGPHATTHQVGTAGALASVLCVALVTVRRIWPIPALLAVSVITLVTLSFSLPAGFTGGAILLAAWTVAVRTRSAVSLTLCGSISAALLVRVLVAEGFGGLRAENLNLIILTLLAAAAGIAVRDRRAYLAALVDRADRAERTRETEAARRVAEERLRIARDLHDSLAHHMAVVNVQTGVAAHLLRADPDVAEAALGHARTAAGQVLDELGTVLGVLRSQGEDESTEPAPSLARIATLVDAVRASGMDVRSTVVGRPRRLPPAVDQAAFRLVQEALTNAQKHAPGSQVQLTIEFGPSEVILLVLNGASPDNAAPAAGEDGSGFGLAGMRERCAAVAGRLQTGFLADGGFRVFAALPASALADPESSDPESSGPGPTDAGPTDAGPARATPSTAPPVAVTRAGRR</sequence>
<dbReference type="PANTHER" id="PTHR24421:SF10">
    <property type="entry name" value="NITRATE_NITRITE SENSOR PROTEIN NARQ"/>
    <property type="match status" value="1"/>
</dbReference>
<evidence type="ECO:0000259" key="11">
    <source>
        <dbReference type="Pfam" id="PF07730"/>
    </source>
</evidence>
<evidence type="ECO:0000256" key="8">
    <source>
        <dbReference type="ARBA" id="ARBA00023012"/>
    </source>
</evidence>
<evidence type="ECO:0000259" key="12">
    <source>
        <dbReference type="Pfam" id="PF23539"/>
    </source>
</evidence>
<keyword evidence="10" id="KW-0472">Membrane</keyword>
<dbReference type="CDD" id="cd16917">
    <property type="entry name" value="HATPase_UhpB-NarQ-NarX-like"/>
    <property type="match status" value="1"/>
</dbReference>
<feature type="domain" description="DUF7134" evidence="12">
    <location>
        <begin position="32"/>
        <end position="184"/>
    </location>
</feature>
<dbReference type="AlphaFoldDB" id="A0A1H0RYB4"/>
<protein>
    <recommendedName>
        <fullName evidence="2">histidine kinase</fullName>
        <ecNumber evidence="2">2.7.13.3</ecNumber>
    </recommendedName>
</protein>